<dbReference type="VEuPathDB" id="FungiDB:ASPBRDRAFT_196729"/>
<feature type="region of interest" description="Disordered" evidence="1">
    <location>
        <begin position="311"/>
        <end position="344"/>
    </location>
</feature>
<organism evidence="2 3">
    <name type="scientific">Aspergillus brasiliensis (strain CBS 101740 / IMI 381727 / IBT 21946)</name>
    <dbReference type="NCBI Taxonomy" id="767769"/>
    <lineage>
        <taxon>Eukaryota</taxon>
        <taxon>Fungi</taxon>
        <taxon>Dikarya</taxon>
        <taxon>Ascomycota</taxon>
        <taxon>Pezizomycotina</taxon>
        <taxon>Eurotiomycetes</taxon>
        <taxon>Eurotiomycetidae</taxon>
        <taxon>Eurotiales</taxon>
        <taxon>Aspergillaceae</taxon>
        <taxon>Aspergillus</taxon>
        <taxon>Aspergillus subgen. Circumdati</taxon>
    </lineage>
</organism>
<dbReference type="GeneID" id="93573508"/>
<dbReference type="EMBL" id="KV878685">
    <property type="protein sequence ID" value="OJJ71213.1"/>
    <property type="molecule type" value="Genomic_DNA"/>
</dbReference>
<name>A0A1L9UHS1_ASPBC</name>
<dbReference type="Proteomes" id="UP000184499">
    <property type="component" value="Unassembled WGS sequence"/>
</dbReference>
<evidence type="ECO:0000313" key="3">
    <source>
        <dbReference type="Proteomes" id="UP000184499"/>
    </source>
</evidence>
<evidence type="ECO:0000256" key="1">
    <source>
        <dbReference type="SAM" id="MobiDB-lite"/>
    </source>
</evidence>
<feature type="compositionally biased region" description="Low complexity" evidence="1">
    <location>
        <begin position="315"/>
        <end position="325"/>
    </location>
</feature>
<proteinExistence type="predicted"/>
<reference evidence="3" key="1">
    <citation type="journal article" date="2017" name="Genome Biol.">
        <title>Comparative genomics reveals high biological diversity and specific adaptations in the industrially and medically important fungal genus Aspergillus.</title>
        <authorList>
            <person name="de Vries R.P."/>
            <person name="Riley R."/>
            <person name="Wiebenga A."/>
            <person name="Aguilar-Osorio G."/>
            <person name="Amillis S."/>
            <person name="Uchima C.A."/>
            <person name="Anderluh G."/>
            <person name="Asadollahi M."/>
            <person name="Askin M."/>
            <person name="Barry K."/>
            <person name="Battaglia E."/>
            <person name="Bayram O."/>
            <person name="Benocci T."/>
            <person name="Braus-Stromeyer S.A."/>
            <person name="Caldana C."/>
            <person name="Canovas D."/>
            <person name="Cerqueira G.C."/>
            <person name="Chen F."/>
            <person name="Chen W."/>
            <person name="Choi C."/>
            <person name="Clum A."/>
            <person name="Dos Santos R.A."/>
            <person name="Damasio A.R."/>
            <person name="Diallinas G."/>
            <person name="Emri T."/>
            <person name="Fekete E."/>
            <person name="Flipphi M."/>
            <person name="Freyberg S."/>
            <person name="Gallo A."/>
            <person name="Gournas C."/>
            <person name="Habgood R."/>
            <person name="Hainaut M."/>
            <person name="Harispe M.L."/>
            <person name="Henrissat B."/>
            <person name="Hilden K.S."/>
            <person name="Hope R."/>
            <person name="Hossain A."/>
            <person name="Karabika E."/>
            <person name="Karaffa L."/>
            <person name="Karanyi Z."/>
            <person name="Krasevec N."/>
            <person name="Kuo A."/>
            <person name="Kusch H."/>
            <person name="LaButti K."/>
            <person name="Lagendijk E.L."/>
            <person name="Lapidus A."/>
            <person name="Levasseur A."/>
            <person name="Lindquist E."/>
            <person name="Lipzen A."/>
            <person name="Logrieco A.F."/>
            <person name="MacCabe A."/>
            <person name="Maekelae M.R."/>
            <person name="Malavazi I."/>
            <person name="Melin P."/>
            <person name="Meyer V."/>
            <person name="Mielnichuk N."/>
            <person name="Miskei M."/>
            <person name="Molnar A.P."/>
            <person name="Mule G."/>
            <person name="Ngan C.Y."/>
            <person name="Orejas M."/>
            <person name="Orosz E."/>
            <person name="Ouedraogo J.P."/>
            <person name="Overkamp K.M."/>
            <person name="Park H.-S."/>
            <person name="Perrone G."/>
            <person name="Piumi F."/>
            <person name="Punt P.J."/>
            <person name="Ram A.F."/>
            <person name="Ramon A."/>
            <person name="Rauscher S."/>
            <person name="Record E."/>
            <person name="Riano-Pachon D.M."/>
            <person name="Robert V."/>
            <person name="Roehrig J."/>
            <person name="Ruller R."/>
            <person name="Salamov A."/>
            <person name="Salih N.S."/>
            <person name="Samson R.A."/>
            <person name="Sandor E."/>
            <person name="Sanguinetti M."/>
            <person name="Schuetze T."/>
            <person name="Sepcic K."/>
            <person name="Shelest E."/>
            <person name="Sherlock G."/>
            <person name="Sophianopoulou V."/>
            <person name="Squina F.M."/>
            <person name="Sun H."/>
            <person name="Susca A."/>
            <person name="Todd R.B."/>
            <person name="Tsang A."/>
            <person name="Unkles S.E."/>
            <person name="van de Wiele N."/>
            <person name="van Rossen-Uffink D."/>
            <person name="Oliveira J.V."/>
            <person name="Vesth T.C."/>
            <person name="Visser J."/>
            <person name="Yu J.-H."/>
            <person name="Zhou M."/>
            <person name="Andersen M.R."/>
            <person name="Archer D.B."/>
            <person name="Baker S.E."/>
            <person name="Benoit I."/>
            <person name="Brakhage A.A."/>
            <person name="Braus G.H."/>
            <person name="Fischer R."/>
            <person name="Frisvad J.C."/>
            <person name="Goldman G.H."/>
            <person name="Houbraken J."/>
            <person name="Oakley B."/>
            <person name="Pocsi I."/>
            <person name="Scazzocchio C."/>
            <person name="Seiboth B."/>
            <person name="vanKuyk P.A."/>
            <person name="Wortman J."/>
            <person name="Dyer P.S."/>
            <person name="Grigoriev I.V."/>
        </authorList>
    </citation>
    <scope>NUCLEOTIDE SEQUENCE [LARGE SCALE GENOMIC DNA]</scope>
    <source>
        <strain evidence="3">CBS 101740 / IMI 381727 / IBT 21946</strain>
    </source>
</reference>
<gene>
    <name evidence="2" type="ORF">ASPBRDRAFT_196729</name>
</gene>
<feature type="region of interest" description="Disordered" evidence="1">
    <location>
        <begin position="146"/>
        <end position="183"/>
    </location>
</feature>
<sequence length="378" mass="42266">MDSVIDSLEDKMNTTTERGGSPETSSTSLSTPNEQPPAGPAGASSSLVLREPGGQISVEQYAQAPGDMQEITNLVSQLQNETEEAEEGRIAAWGECLKARQERTNTQLEAIRSAHDFKVREERLWNENAELKAELAALKATNNSLLEQGKEDVPESKKRKLVEAPPDRDDVNPQRRKRPSSSILARIRGVSDEGRVYRTSPVGPMAAPRLRWPPNSSPEGPAPEKWEYCSRCACVHCNIKRRRHQTYPTFRRPMASRYDRFEGTANIQTSYPDLEPPMGYEPLGDGEFGEPFPRVRRRALAIRQKLDLNNHVETSISRPSRSPGPSEEEPVPPDVMPTTLSKEGQNCESQLAAAYDDLLRKTLPMRPKRGRMPSNDKN</sequence>
<keyword evidence="3" id="KW-1185">Reference proteome</keyword>
<feature type="compositionally biased region" description="Basic and acidic residues" evidence="1">
    <location>
        <begin position="148"/>
        <end position="173"/>
    </location>
</feature>
<accession>A0A1L9UHS1</accession>
<dbReference type="AlphaFoldDB" id="A0A1L9UHS1"/>
<feature type="region of interest" description="Disordered" evidence="1">
    <location>
        <begin position="1"/>
        <end position="55"/>
    </location>
</feature>
<evidence type="ECO:0000313" key="2">
    <source>
        <dbReference type="EMBL" id="OJJ71213.1"/>
    </source>
</evidence>
<protein>
    <submittedName>
        <fullName evidence="2">Uncharacterized protein</fullName>
    </submittedName>
</protein>
<dbReference type="RefSeq" id="XP_067478461.1">
    <property type="nucleotide sequence ID" value="XM_067621020.1"/>
</dbReference>